<dbReference type="InterPro" id="IPR037523">
    <property type="entry name" value="VOC_core"/>
</dbReference>
<dbReference type="AlphaFoldDB" id="A0A7D7S746"/>
<dbReference type="KEGG" id="nsg:H3L94_07155"/>
<feature type="domain" description="VOC" evidence="1">
    <location>
        <begin position="1"/>
        <end position="125"/>
    </location>
</feature>
<evidence type="ECO:0000313" key="3">
    <source>
        <dbReference type="Proteomes" id="UP000514752"/>
    </source>
</evidence>
<dbReference type="Pfam" id="PF00903">
    <property type="entry name" value="Glyoxalase"/>
    <property type="match status" value="1"/>
</dbReference>
<evidence type="ECO:0000313" key="2">
    <source>
        <dbReference type="EMBL" id="QMT39651.1"/>
    </source>
</evidence>
<dbReference type="RefSeq" id="WP_182121455.1">
    <property type="nucleotide sequence ID" value="NZ_CP059567.1"/>
</dbReference>
<evidence type="ECO:0000259" key="1">
    <source>
        <dbReference type="PROSITE" id="PS51819"/>
    </source>
</evidence>
<dbReference type="EMBL" id="CP059567">
    <property type="protein sequence ID" value="QMT39651.1"/>
    <property type="molecule type" value="Genomic_DNA"/>
</dbReference>
<dbReference type="Proteomes" id="UP000514752">
    <property type="component" value="Chromosome"/>
</dbReference>
<reference evidence="2 3" key="1">
    <citation type="submission" date="2020-07" db="EMBL/GenBank/DDBJ databases">
        <title>Genomic diversity of species in the Neisseriaceae family.</title>
        <authorList>
            <person name="Vincent A.T."/>
            <person name="Bernet E."/>
            <person name="Veyrier F.J."/>
        </authorList>
    </citation>
    <scope>NUCLEOTIDE SEQUENCE [LARGE SCALE GENOMIC DNA]</scope>
    <source>
        <strain evidence="2 3">DSM 22244</strain>
    </source>
</reference>
<dbReference type="PROSITE" id="PS51819">
    <property type="entry name" value="VOC"/>
    <property type="match status" value="1"/>
</dbReference>
<dbReference type="SUPFAM" id="SSF54593">
    <property type="entry name" value="Glyoxalase/Bleomycin resistance protein/Dihydroxybiphenyl dioxygenase"/>
    <property type="match status" value="1"/>
</dbReference>
<name>A0A7D7S746_9NEIS</name>
<gene>
    <name evidence="2" type="ORF">H3L94_07155</name>
</gene>
<dbReference type="CDD" id="cd06587">
    <property type="entry name" value="VOC"/>
    <property type="match status" value="1"/>
</dbReference>
<accession>A0A7D7S746</accession>
<dbReference type="InterPro" id="IPR029068">
    <property type="entry name" value="Glyas_Bleomycin-R_OHBP_Dase"/>
</dbReference>
<organism evidence="2 3">
    <name type="scientific">Neisseria shayeganii</name>
    <dbReference type="NCBI Taxonomy" id="607712"/>
    <lineage>
        <taxon>Bacteria</taxon>
        <taxon>Pseudomonadati</taxon>
        <taxon>Pseudomonadota</taxon>
        <taxon>Betaproteobacteria</taxon>
        <taxon>Neisseriales</taxon>
        <taxon>Neisseriaceae</taxon>
        <taxon>Neisseria</taxon>
    </lineage>
</organism>
<dbReference type="Gene3D" id="3.10.180.10">
    <property type="entry name" value="2,3-Dihydroxybiphenyl 1,2-Dioxygenase, domain 1"/>
    <property type="match status" value="1"/>
</dbReference>
<protein>
    <submittedName>
        <fullName evidence="2">VOC family protein</fullName>
    </submittedName>
</protein>
<dbReference type="InterPro" id="IPR004360">
    <property type="entry name" value="Glyas_Fos-R_dOase_dom"/>
</dbReference>
<sequence length="130" mass="14912">MIKLDPIIAVKDVAASADWYGNVFGFNNVHDGDNYFAILATPENDIVLCLHAWEADGHPTMINRNITAGNGLLLYFRTADWQIIRNNLEKIGWAIEEDIHQNPNSRKQEFSFRDPDGYFITVTEWHVYEG</sequence>
<proteinExistence type="predicted"/>